<feature type="transmembrane region" description="Helical" evidence="5">
    <location>
        <begin position="209"/>
        <end position="229"/>
    </location>
</feature>
<dbReference type="Pfam" id="PF01061">
    <property type="entry name" value="ABC2_membrane"/>
    <property type="match status" value="1"/>
</dbReference>
<evidence type="ECO:0000313" key="7">
    <source>
        <dbReference type="EMBL" id="AWR93601.1"/>
    </source>
</evidence>
<dbReference type="GO" id="GO:0140359">
    <property type="term" value="F:ABC-type transporter activity"/>
    <property type="evidence" value="ECO:0007669"/>
    <property type="project" value="InterPro"/>
</dbReference>
<keyword evidence="3 5" id="KW-1133">Transmembrane helix</keyword>
<feature type="transmembrane region" description="Helical" evidence="5">
    <location>
        <begin position="126"/>
        <end position="152"/>
    </location>
</feature>
<keyword evidence="4 5" id="KW-0472">Membrane</keyword>
<dbReference type="PANTHER" id="PTHR43229:SF3">
    <property type="entry name" value="ABC-TYPE MULTIDRUG TRANSPORT SYSTEM, PERMEASE COMPONENT"/>
    <property type="match status" value="1"/>
</dbReference>
<dbReference type="RefSeq" id="WP_110269485.1">
    <property type="nucleotide sequence ID" value="NZ_CP029289.2"/>
</dbReference>
<dbReference type="GO" id="GO:0016020">
    <property type="term" value="C:membrane"/>
    <property type="evidence" value="ECO:0007669"/>
    <property type="project" value="UniProtKB-SubCell"/>
</dbReference>
<evidence type="ECO:0000256" key="1">
    <source>
        <dbReference type="ARBA" id="ARBA00004141"/>
    </source>
</evidence>
<keyword evidence="8" id="KW-1185">Reference proteome</keyword>
<evidence type="ECO:0000259" key="6">
    <source>
        <dbReference type="PROSITE" id="PS51012"/>
    </source>
</evidence>
<comment type="subcellular location">
    <subcellularLocation>
        <location evidence="1">Membrane</location>
        <topology evidence="1">Multi-pass membrane protein</topology>
    </subcellularLocation>
</comment>
<protein>
    <submittedName>
        <fullName evidence="7">ABC transporter permease</fullName>
    </submittedName>
</protein>
<feature type="transmembrane region" description="Helical" evidence="5">
    <location>
        <begin position="20"/>
        <end position="42"/>
    </location>
</feature>
<evidence type="ECO:0000256" key="5">
    <source>
        <dbReference type="SAM" id="Phobius"/>
    </source>
</evidence>
<feature type="domain" description="ABC transmembrane type-2" evidence="6">
    <location>
        <begin position="14"/>
        <end position="240"/>
    </location>
</feature>
<dbReference type="AlphaFoldDB" id="A0A2U9IC50"/>
<evidence type="ECO:0000256" key="2">
    <source>
        <dbReference type="ARBA" id="ARBA00022692"/>
    </source>
</evidence>
<dbReference type="PROSITE" id="PS51012">
    <property type="entry name" value="ABC_TM2"/>
    <property type="match status" value="1"/>
</dbReference>
<dbReference type="InterPro" id="IPR051784">
    <property type="entry name" value="Nod_factor_ABC_transporter"/>
</dbReference>
<dbReference type="OrthoDB" id="42455at2157"/>
<evidence type="ECO:0000256" key="3">
    <source>
        <dbReference type="ARBA" id="ARBA00022989"/>
    </source>
</evidence>
<organism evidence="7 8">
    <name type="scientific">Acidianus brierleyi</name>
    <dbReference type="NCBI Taxonomy" id="41673"/>
    <lineage>
        <taxon>Archaea</taxon>
        <taxon>Thermoproteota</taxon>
        <taxon>Thermoprotei</taxon>
        <taxon>Sulfolobales</taxon>
        <taxon>Sulfolobaceae</taxon>
        <taxon>Acidianus</taxon>
    </lineage>
</organism>
<feature type="transmembrane region" description="Helical" evidence="5">
    <location>
        <begin position="164"/>
        <end position="189"/>
    </location>
</feature>
<feature type="transmembrane region" description="Helical" evidence="5">
    <location>
        <begin position="48"/>
        <end position="71"/>
    </location>
</feature>
<accession>A0A2U9IC50</accession>
<dbReference type="KEGG" id="abri:DFR85_02230"/>
<evidence type="ECO:0000256" key="4">
    <source>
        <dbReference type="ARBA" id="ARBA00023136"/>
    </source>
</evidence>
<proteinExistence type="predicted"/>
<name>A0A2U9IC50_9CREN</name>
<dbReference type="InterPro" id="IPR013525">
    <property type="entry name" value="ABC2_TM"/>
</dbReference>
<dbReference type="EMBL" id="CP029289">
    <property type="protein sequence ID" value="AWR93601.1"/>
    <property type="molecule type" value="Genomic_DNA"/>
</dbReference>
<dbReference type="GeneID" id="36830936"/>
<sequence length="251" mass="28231">MLREILYIVVMQIKGAKSYALGYVFFSLLFPLGFMLVFASFVSNSYRLYIISGTLTAYLFISTFTAVANNLANEIESGRFSLILDAGVRKELYSISIALSQIILDIMPILTILTIGVLIYNIQLKSIPLIIIALSSSIALSSIFGMTLASVIKNPYEVSQYSNVLGFALTFFAPVYYPLSFIPLPYRYLVFLEPSTYVSQSIYYSLEGNAYSLLWSLGAVMISFLLTIINKRSQRLYRRNLIIKDESSVHL</sequence>
<dbReference type="PANTHER" id="PTHR43229">
    <property type="entry name" value="NODULATION PROTEIN J"/>
    <property type="match status" value="1"/>
</dbReference>
<dbReference type="Proteomes" id="UP000248044">
    <property type="component" value="Chromosome"/>
</dbReference>
<reference evidence="7 8" key="1">
    <citation type="submission" date="2018-05" db="EMBL/GenBank/DDBJ databases">
        <title>Complete Genome Sequences of Extremely Thermoacidophilic, Metal-Mobilizing Type-Strain Members of the Archaeal Family Sulfolobaceae: Acidianus brierleyi DSM-1651T, Acidianus sulfidivorans DSM-18786T, Metallosphaera hakonensis DSM-7519T, and Metallosphaera prunae DSM-10039T.</title>
        <authorList>
            <person name="Counts J.A."/>
            <person name="Kelly R.M."/>
        </authorList>
    </citation>
    <scope>NUCLEOTIDE SEQUENCE [LARGE SCALE GENOMIC DNA]</scope>
    <source>
        <strain evidence="7 8">DSM 1651</strain>
    </source>
</reference>
<keyword evidence="2 5" id="KW-0812">Transmembrane</keyword>
<feature type="transmembrane region" description="Helical" evidence="5">
    <location>
        <begin position="92"/>
        <end position="120"/>
    </location>
</feature>
<gene>
    <name evidence="7" type="ORF">DFR85_02230</name>
</gene>
<evidence type="ECO:0000313" key="8">
    <source>
        <dbReference type="Proteomes" id="UP000248044"/>
    </source>
</evidence>
<dbReference type="InterPro" id="IPR047817">
    <property type="entry name" value="ABC2_TM_bact-type"/>
</dbReference>